<sequence>PGLRQRQVAGVDHRHAGLAAGAAQIDHHFRHRVRALDLAADARLHVVDQESQRPRGADVLEGAEHRQSVDARQGGPPVIARYTSSARPAFNDGGPAVRFSTRSGERARSRAEPQPPASDDGLRRTRTRPSRSG</sequence>
<feature type="non-terminal residue" evidence="2">
    <location>
        <position position="1"/>
    </location>
</feature>
<protein>
    <submittedName>
        <fullName evidence="2">Uncharacterized protein</fullName>
    </submittedName>
</protein>
<feature type="non-terminal residue" evidence="2">
    <location>
        <position position="133"/>
    </location>
</feature>
<evidence type="ECO:0000313" key="2">
    <source>
        <dbReference type="EMBL" id="KIU01629.1"/>
    </source>
</evidence>
<feature type="region of interest" description="Disordered" evidence="1">
    <location>
        <begin position="49"/>
        <end position="133"/>
    </location>
</feature>
<dbReference type="Proteomes" id="UP000032274">
    <property type="component" value="Unassembled WGS sequence"/>
</dbReference>
<accession>A0AA40JRR9</accession>
<evidence type="ECO:0000256" key="1">
    <source>
        <dbReference type="SAM" id="MobiDB-lite"/>
    </source>
</evidence>
<evidence type="ECO:0000313" key="3">
    <source>
        <dbReference type="Proteomes" id="UP000032274"/>
    </source>
</evidence>
<name>A0AA40JRR9_STAAU</name>
<reference evidence="2 3" key="1">
    <citation type="submission" date="2015-01" db="EMBL/GenBank/DDBJ databases">
        <title>Characterization of Swiss Staphylococcus aureus strains involved in food poisoning.</title>
        <authorList>
            <person name="Crovadore J."/>
            <person name="Chablais R."/>
            <person name="Tonacini J."/>
            <person name="Schnyder B."/>
            <person name="Lefort F."/>
        </authorList>
    </citation>
    <scope>NUCLEOTIDE SEQUENCE [LARGE SCALE GENOMIC DNA]</scope>
    <source>
        <strain evidence="2 3">SA-120</strain>
    </source>
</reference>
<proteinExistence type="predicted"/>
<feature type="compositionally biased region" description="Basic and acidic residues" evidence="1">
    <location>
        <begin position="49"/>
        <end position="69"/>
    </location>
</feature>
<organism evidence="2 3">
    <name type="scientific">Staphylococcus aureus</name>
    <dbReference type="NCBI Taxonomy" id="1280"/>
    <lineage>
        <taxon>Bacteria</taxon>
        <taxon>Bacillati</taxon>
        <taxon>Bacillota</taxon>
        <taxon>Bacilli</taxon>
        <taxon>Bacillales</taxon>
        <taxon>Staphylococcaceae</taxon>
        <taxon>Staphylococcus</taxon>
    </lineage>
</organism>
<comment type="caution">
    <text evidence="2">The sequence shown here is derived from an EMBL/GenBank/DDBJ whole genome shotgun (WGS) entry which is preliminary data.</text>
</comment>
<dbReference type="AlphaFoldDB" id="A0AA40JRR9"/>
<feature type="compositionally biased region" description="Basic residues" evidence="1">
    <location>
        <begin position="124"/>
        <end position="133"/>
    </location>
</feature>
<dbReference type="EMBL" id="JXIG01000147">
    <property type="protein sequence ID" value="KIU01629.1"/>
    <property type="molecule type" value="Genomic_DNA"/>
</dbReference>
<gene>
    <name evidence="2" type="ORF">QU38_00655</name>
</gene>